<name>X0T856_9ZZZZ</name>
<dbReference type="AlphaFoldDB" id="X0T856"/>
<evidence type="ECO:0000313" key="1">
    <source>
        <dbReference type="EMBL" id="GAF89384.1"/>
    </source>
</evidence>
<dbReference type="EMBL" id="BARS01016663">
    <property type="protein sequence ID" value="GAF89384.1"/>
    <property type="molecule type" value="Genomic_DNA"/>
</dbReference>
<sequence length="280" mass="30500">TRSSSVDIGGAMYLYESDAIITLCTIAYNTGLDYTPGVIGGPGPKGGIACRDATPEISNCIIGRSGSTDPNVGTWGDGFTYGDDLYECSATYSCIENADDGEGNISQYPMWTRGCLGNFYLRQALAGQGQDSPCVDAGEEYILTTLQDPPPDGYNLSYEITTRIDNDYDIGYTDMGYHYPRYICEIIYKLNVSVIGPGYVHYYDANGTLITVDQHSPAVSSFVPGSGVGLDAYAPAGYWGYWSGTDDDTSFNTWNHVTMYTDRSVTVSFELIEGRTRYVP</sequence>
<organism evidence="1">
    <name type="scientific">marine sediment metagenome</name>
    <dbReference type="NCBI Taxonomy" id="412755"/>
    <lineage>
        <taxon>unclassified sequences</taxon>
        <taxon>metagenomes</taxon>
        <taxon>ecological metagenomes</taxon>
    </lineage>
</organism>
<evidence type="ECO:0008006" key="2">
    <source>
        <dbReference type="Google" id="ProtNLM"/>
    </source>
</evidence>
<feature type="non-terminal residue" evidence="1">
    <location>
        <position position="1"/>
    </location>
</feature>
<accession>X0T856</accession>
<gene>
    <name evidence="1" type="ORF">S01H1_27379</name>
</gene>
<reference evidence="1" key="1">
    <citation type="journal article" date="2014" name="Front. Microbiol.">
        <title>High frequency of phylogenetically diverse reductive dehalogenase-homologous genes in deep subseafloor sedimentary metagenomes.</title>
        <authorList>
            <person name="Kawai M."/>
            <person name="Futagami T."/>
            <person name="Toyoda A."/>
            <person name="Takaki Y."/>
            <person name="Nishi S."/>
            <person name="Hori S."/>
            <person name="Arai W."/>
            <person name="Tsubouchi T."/>
            <person name="Morono Y."/>
            <person name="Uchiyama I."/>
            <person name="Ito T."/>
            <person name="Fujiyama A."/>
            <person name="Inagaki F."/>
            <person name="Takami H."/>
        </authorList>
    </citation>
    <scope>NUCLEOTIDE SEQUENCE</scope>
    <source>
        <strain evidence="1">Expedition CK06-06</strain>
    </source>
</reference>
<feature type="non-terminal residue" evidence="1">
    <location>
        <position position="280"/>
    </location>
</feature>
<comment type="caution">
    <text evidence="1">The sequence shown here is derived from an EMBL/GenBank/DDBJ whole genome shotgun (WGS) entry which is preliminary data.</text>
</comment>
<protein>
    <recommendedName>
        <fullName evidence="2">Bacterial repeat domain-containing protein</fullName>
    </recommendedName>
</protein>
<proteinExistence type="predicted"/>